<dbReference type="PANTHER" id="PTHR34612:SF6">
    <property type="entry name" value="GLYCOSIDE HYDROLASE 131 CATALYTIC N-TERMINAL DOMAIN-CONTAINING PROTEIN"/>
    <property type="match status" value="1"/>
</dbReference>
<evidence type="ECO:0000259" key="2">
    <source>
        <dbReference type="Pfam" id="PF18271"/>
    </source>
</evidence>
<dbReference type="OrthoDB" id="120072at2759"/>
<feature type="domain" description="Glycoside hydrolase 131 catalytic N-terminal" evidence="2">
    <location>
        <begin position="17"/>
        <end position="244"/>
    </location>
</feature>
<feature type="chain" id="PRO_5040226588" description="Glycoside hydrolase 131 catalytic N-terminal domain-containing protein" evidence="1">
    <location>
        <begin position="16"/>
        <end position="252"/>
    </location>
</feature>
<dbReference type="GeneID" id="75830126"/>
<dbReference type="AlphaFoldDB" id="A0A9Q0BF80"/>
<reference evidence="3" key="2">
    <citation type="submission" date="2022-07" db="EMBL/GenBank/DDBJ databases">
        <authorList>
            <person name="Goncalves M.F.M."/>
            <person name="Hilario S."/>
            <person name="Van De Peer Y."/>
            <person name="Esteves A.C."/>
            <person name="Alves A."/>
        </authorList>
    </citation>
    <scope>NUCLEOTIDE SEQUENCE</scope>
    <source>
        <strain evidence="3">MUM 19.33</strain>
    </source>
</reference>
<proteinExistence type="predicted"/>
<protein>
    <recommendedName>
        <fullName evidence="2">Glycoside hydrolase 131 catalytic N-terminal domain-containing protein</fullName>
    </recommendedName>
</protein>
<feature type="signal peptide" evidence="1">
    <location>
        <begin position="1"/>
        <end position="15"/>
    </location>
</feature>
<dbReference type="Gene3D" id="2.60.120.1160">
    <property type="match status" value="1"/>
</dbReference>
<dbReference type="PANTHER" id="PTHR34612">
    <property type="entry name" value="GH131_N DOMAIN-CONTAINING PROTEIN"/>
    <property type="match status" value="1"/>
</dbReference>
<dbReference type="InterPro" id="IPR041524">
    <property type="entry name" value="GH131_N"/>
</dbReference>
<evidence type="ECO:0000313" key="4">
    <source>
        <dbReference type="Proteomes" id="UP001055219"/>
    </source>
</evidence>
<dbReference type="Pfam" id="PF18271">
    <property type="entry name" value="GH131_N"/>
    <property type="match status" value="1"/>
</dbReference>
<name>A0A9Q0BF80_9HYPO</name>
<accession>A0A9Q0BF80</accession>
<dbReference type="Proteomes" id="UP001055219">
    <property type="component" value="Unassembled WGS sequence"/>
</dbReference>
<sequence length="252" mass="27504">MKSLSILATATLASAAVLWDGRLNDLESAEDLNKWSWATPVGPYQYYIHGNGPVTEYVEFSPEHKNPNDTASAQGVKITLTDTAYWNGQNMRRTELIPETDAAIASGKVWYHFSISRSAINPPSQAREHQIAFFENHFTELKYGGSGTTCDSLRWQVSGQDKWAIAFGDDVWHNIAYEIDFAEGSVGLWHSTGAEPLEEVVAPMSVGASSNGADWHVGVLELPNGDADADEDLFFSGVYIEDGAITTDVSGP</sequence>
<gene>
    <name evidence="3" type="ORF">J7T54_003628</name>
</gene>
<comment type="caution">
    <text evidence="3">The sequence shown here is derived from an EMBL/GenBank/DDBJ whole genome shotgun (WGS) entry which is preliminary data.</text>
</comment>
<dbReference type="RefSeq" id="XP_051363472.1">
    <property type="nucleotide sequence ID" value="XM_051505131.1"/>
</dbReference>
<keyword evidence="4" id="KW-1185">Reference proteome</keyword>
<evidence type="ECO:0000313" key="3">
    <source>
        <dbReference type="EMBL" id="KAI6782616.1"/>
    </source>
</evidence>
<keyword evidence="1" id="KW-0732">Signal</keyword>
<organism evidence="3 4">
    <name type="scientific">Emericellopsis cladophorae</name>
    <dbReference type="NCBI Taxonomy" id="2686198"/>
    <lineage>
        <taxon>Eukaryota</taxon>
        <taxon>Fungi</taxon>
        <taxon>Dikarya</taxon>
        <taxon>Ascomycota</taxon>
        <taxon>Pezizomycotina</taxon>
        <taxon>Sordariomycetes</taxon>
        <taxon>Hypocreomycetidae</taxon>
        <taxon>Hypocreales</taxon>
        <taxon>Bionectriaceae</taxon>
        <taxon>Emericellopsis</taxon>
    </lineage>
</organism>
<evidence type="ECO:0000256" key="1">
    <source>
        <dbReference type="SAM" id="SignalP"/>
    </source>
</evidence>
<dbReference type="EMBL" id="JAGIXG020000012">
    <property type="protein sequence ID" value="KAI6782616.1"/>
    <property type="molecule type" value="Genomic_DNA"/>
</dbReference>
<reference evidence="3" key="1">
    <citation type="journal article" date="2021" name="J Fungi (Basel)">
        <title>Genomic and Metabolomic Analyses of the Marine Fungus Emericellopsis cladophorae: Insights into Saltwater Adaptability Mechanisms and Its Biosynthetic Potential.</title>
        <authorList>
            <person name="Goncalves M.F.M."/>
            <person name="Hilario S."/>
            <person name="Van de Peer Y."/>
            <person name="Esteves A.C."/>
            <person name="Alves A."/>
        </authorList>
    </citation>
    <scope>NUCLEOTIDE SEQUENCE</scope>
    <source>
        <strain evidence="3">MUM 19.33</strain>
    </source>
</reference>